<protein>
    <submittedName>
        <fullName evidence="1">Uncharacterized protein</fullName>
    </submittedName>
</protein>
<sequence>MAPNLGKPAIIEDISSNGDISIILTPISDQESLPEVSFVDEPGQETDIDVILLPEEANHISLEQNLGQLLVKITDTEDLTTVTQLKLRVISREVTLQYLNIYTPALRELTLDGSVIASLRDLGDGLKNLKILRANRCELACIDGVFGLENLEELYAADNAISSLAPCAFLTHLNILDVRRNFVHERNITYLKLCENLNELYLEGNPRMEIYTIYTERLRVILPQLKKLNGFTLIPTGDENSVEADGSIQNSSPRIGRLYHRNLASGNEREFSVQFPPRVFHT</sequence>
<dbReference type="PANTHER" id="PTHR22708">
    <property type="entry name" value="LEUCINE-RICH REPEAT-CONTAINING PROTEIN 56"/>
    <property type="match status" value="1"/>
</dbReference>
<name>A0A9N9SKG5_PHACE</name>
<proteinExistence type="predicted"/>
<reference evidence="1" key="1">
    <citation type="submission" date="2022-01" db="EMBL/GenBank/DDBJ databases">
        <authorList>
            <person name="King R."/>
        </authorList>
    </citation>
    <scope>NUCLEOTIDE SEQUENCE</scope>
</reference>
<dbReference type="PANTHER" id="PTHR22708:SF0">
    <property type="entry name" value="LEUCINE-RICH REPEAT-CONTAINING PROTEIN 56"/>
    <property type="match status" value="1"/>
</dbReference>
<evidence type="ECO:0000313" key="2">
    <source>
        <dbReference type="Proteomes" id="UP001153737"/>
    </source>
</evidence>
<dbReference type="Proteomes" id="UP001153737">
    <property type="component" value="Chromosome 6"/>
</dbReference>
<gene>
    <name evidence="1" type="ORF">PHAECO_LOCUS10394</name>
</gene>
<dbReference type="SUPFAM" id="SSF52058">
    <property type="entry name" value="L domain-like"/>
    <property type="match status" value="1"/>
</dbReference>
<dbReference type="OrthoDB" id="433501at2759"/>
<evidence type="ECO:0000313" key="1">
    <source>
        <dbReference type="EMBL" id="CAG9823030.1"/>
    </source>
</evidence>
<dbReference type="AlphaFoldDB" id="A0A9N9SKG5"/>
<keyword evidence="2" id="KW-1185">Reference proteome</keyword>
<dbReference type="EMBL" id="OU896712">
    <property type="protein sequence ID" value="CAG9823030.1"/>
    <property type="molecule type" value="Genomic_DNA"/>
</dbReference>
<organism evidence="1 2">
    <name type="scientific">Phaedon cochleariae</name>
    <name type="common">Mustard beetle</name>
    <dbReference type="NCBI Taxonomy" id="80249"/>
    <lineage>
        <taxon>Eukaryota</taxon>
        <taxon>Metazoa</taxon>
        <taxon>Ecdysozoa</taxon>
        <taxon>Arthropoda</taxon>
        <taxon>Hexapoda</taxon>
        <taxon>Insecta</taxon>
        <taxon>Pterygota</taxon>
        <taxon>Neoptera</taxon>
        <taxon>Endopterygota</taxon>
        <taxon>Coleoptera</taxon>
        <taxon>Polyphaga</taxon>
        <taxon>Cucujiformia</taxon>
        <taxon>Chrysomeloidea</taxon>
        <taxon>Chrysomelidae</taxon>
        <taxon>Chrysomelinae</taxon>
        <taxon>Chrysomelini</taxon>
        <taxon>Phaedon</taxon>
    </lineage>
</organism>
<dbReference type="InterPro" id="IPR040091">
    <property type="entry name" value="LRRC56"/>
</dbReference>
<dbReference type="InterPro" id="IPR032675">
    <property type="entry name" value="LRR_dom_sf"/>
</dbReference>
<dbReference type="Gene3D" id="3.80.10.10">
    <property type="entry name" value="Ribonuclease Inhibitor"/>
    <property type="match status" value="1"/>
</dbReference>
<reference evidence="1" key="2">
    <citation type="submission" date="2022-10" db="EMBL/GenBank/DDBJ databases">
        <authorList>
            <consortium name="ENA_rothamsted_submissions"/>
            <consortium name="culmorum"/>
            <person name="King R."/>
        </authorList>
    </citation>
    <scope>NUCLEOTIDE SEQUENCE</scope>
</reference>
<accession>A0A9N9SKG5</accession>